<dbReference type="EC" id="4.2.1.150" evidence="9"/>
<accession>A0AAI8TTZ1</accession>
<dbReference type="InterPro" id="IPR029045">
    <property type="entry name" value="ClpP/crotonase-like_dom_sf"/>
</dbReference>
<gene>
    <name evidence="9" type="primary">crt_4</name>
    <name evidence="9" type="ORF">hbim_02855</name>
    <name evidence="8" type="ORF">MMAGJ_16910</name>
</gene>
<proteinExistence type="inferred from homology"/>
<protein>
    <submittedName>
        <fullName evidence="8">3-hydroxybutyryl-CoA dehydratase</fullName>
    </submittedName>
    <submittedName>
        <fullName evidence="9">Short-chain-enoyl-CoA hydratase</fullName>
        <ecNumber evidence="9">4.2.1.150</ecNumber>
    </submittedName>
</protein>
<evidence type="ECO:0000256" key="1">
    <source>
        <dbReference type="ARBA" id="ARBA00002994"/>
    </source>
</evidence>
<evidence type="ECO:0000256" key="7">
    <source>
        <dbReference type="RuleBase" id="RU003707"/>
    </source>
</evidence>
<dbReference type="InterPro" id="IPR001753">
    <property type="entry name" value="Enoyl-CoA_hydra/iso"/>
</dbReference>
<dbReference type="Proteomes" id="UP001241092">
    <property type="component" value="Chromosome"/>
</dbReference>
<dbReference type="CDD" id="cd06558">
    <property type="entry name" value="crotonase-like"/>
    <property type="match status" value="1"/>
</dbReference>
<organism evidence="9 11">
    <name type="scientific">Mycolicibacterium mageritense</name>
    <name type="common">Mycobacterium mageritense</name>
    <dbReference type="NCBI Taxonomy" id="53462"/>
    <lineage>
        <taxon>Bacteria</taxon>
        <taxon>Bacillati</taxon>
        <taxon>Actinomycetota</taxon>
        <taxon>Actinomycetes</taxon>
        <taxon>Mycobacteriales</taxon>
        <taxon>Mycobacteriaceae</taxon>
        <taxon>Mycolicibacterium</taxon>
    </lineage>
</organism>
<comment type="function">
    <text evidence="1">Could possibly oxidize fatty acids using specific components.</text>
</comment>
<evidence type="ECO:0000256" key="4">
    <source>
        <dbReference type="ARBA" id="ARBA00023098"/>
    </source>
</evidence>
<keyword evidence="10" id="KW-1185">Reference proteome</keyword>
<evidence type="ECO:0000313" key="8">
    <source>
        <dbReference type="EMBL" id="BBX32409.1"/>
    </source>
</evidence>
<keyword evidence="4" id="KW-0443">Lipid metabolism</keyword>
<dbReference type="InterPro" id="IPR018376">
    <property type="entry name" value="Enoyl-CoA_hyd/isom_CS"/>
</dbReference>
<dbReference type="EMBL" id="AP022567">
    <property type="protein sequence ID" value="BBX32409.1"/>
    <property type="molecule type" value="Genomic_DNA"/>
</dbReference>
<dbReference type="RefSeq" id="WP_229480123.1">
    <property type="nucleotide sequence ID" value="NZ_AP022567.1"/>
</dbReference>
<evidence type="ECO:0000313" key="10">
    <source>
        <dbReference type="Proteomes" id="UP000465622"/>
    </source>
</evidence>
<comment type="similarity">
    <text evidence="2 7">Belongs to the enoyl-CoA hydratase/isomerase family.</text>
</comment>
<name>A0AAI8TTZ1_MYCME</name>
<evidence type="ECO:0000256" key="6">
    <source>
        <dbReference type="ARBA" id="ARBA00023717"/>
    </source>
</evidence>
<dbReference type="GO" id="GO:0018812">
    <property type="term" value="F:3-hydroxyacyl-CoA dehydratase activity"/>
    <property type="evidence" value="ECO:0007669"/>
    <property type="project" value="UniProtKB-EC"/>
</dbReference>
<comment type="catalytic activity">
    <reaction evidence="5">
        <text>a (3S)-3-hydroxyacyl-CoA = a (2E)-enoyl-CoA + H2O</text>
        <dbReference type="Rhea" id="RHEA:16105"/>
        <dbReference type="ChEBI" id="CHEBI:15377"/>
        <dbReference type="ChEBI" id="CHEBI:57318"/>
        <dbReference type="ChEBI" id="CHEBI:58856"/>
        <dbReference type="EC" id="4.2.1.17"/>
    </reaction>
</comment>
<evidence type="ECO:0000256" key="3">
    <source>
        <dbReference type="ARBA" id="ARBA00022832"/>
    </source>
</evidence>
<dbReference type="Gene3D" id="3.90.226.10">
    <property type="entry name" value="2-enoyl-CoA Hydratase, Chain A, domain 1"/>
    <property type="match status" value="1"/>
</dbReference>
<reference evidence="8" key="2">
    <citation type="submission" date="2020-02" db="EMBL/GenBank/DDBJ databases">
        <authorList>
            <person name="Matsumoto Y."/>
            <person name="Motooka D."/>
            <person name="Nakamura S."/>
        </authorList>
    </citation>
    <scope>NUCLEOTIDE SEQUENCE</scope>
    <source>
        <strain evidence="8">JCM 12375</strain>
    </source>
</reference>
<comment type="catalytic activity">
    <reaction evidence="6">
        <text>a 4-saturated-(3S)-3-hydroxyacyl-CoA = a (3E)-enoyl-CoA + H2O</text>
        <dbReference type="Rhea" id="RHEA:20724"/>
        <dbReference type="ChEBI" id="CHEBI:15377"/>
        <dbReference type="ChEBI" id="CHEBI:58521"/>
        <dbReference type="ChEBI" id="CHEBI:137480"/>
        <dbReference type="EC" id="4.2.1.17"/>
    </reaction>
</comment>
<dbReference type="PROSITE" id="PS00166">
    <property type="entry name" value="ENOYL_COA_HYDRATASE"/>
    <property type="match status" value="1"/>
</dbReference>
<sequence length="246" mass="25953">MTPELRGEIRLDRDGPVARIVLDRPAKRNALNTHMLTELRRRLDDAAADADVRVVTIESEGPVFCAGADTSEFSNTTPELILGPWTRLGQRVFAELAELPQTTIAVLSGSAFGGGLELAMHCDFRVAARGVQVALPEATLGTAPGWSGVERVAGIAGLSAARMLALTGRRYSADDAHELGIIDIVADDVVDATAELVADILRTTPVAQAVLKRALSSTVVSAELIDSLAGAYLAASGETTPTRRTQ</sequence>
<dbReference type="GO" id="GO:0006635">
    <property type="term" value="P:fatty acid beta-oxidation"/>
    <property type="evidence" value="ECO:0007669"/>
    <property type="project" value="TreeGrafter"/>
</dbReference>
<dbReference type="PANTHER" id="PTHR11941">
    <property type="entry name" value="ENOYL-COA HYDRATASE-RELATED"/>
    <property type="match status" value="1"/>
</dbReference>
<dbReference type="AlphaFoldDB" id="A0AAI8TTZ1"/>
<reference evidence="9" key="3">
    <citation type="submission" date="2023-03" db="EMBL/GenBank/DDBJ databases">
        <title>Draft genome sequence of a Mycolicibacterium mageritense strain H4_3_1 isolated from a hybrid biological-inorganic system reactor.</title>
        <authorList>
            <person name="Feng X."/>
            <person name="Kazama D."/>
            <person name="Sato K."/>
            <person name="Kobayashi H."/>
        </authorList>
    </citation>
    <scope>NUCLEOTIDE SEQUENCE</scope>
    <source>
        <strain evidence="9">H4_3_1</strain>
    </source>
</reference>
<dbReference type="EMBL" id="AP027452">
    <property type="protein sequence ID" value="BDY28919.1"/>
    <property type="molecule type" value="Genomic_DNA"/>
</dbReference>
<dbReference type="Proteomes" id="UP000465622">
    <property type="component" value="Chromosome"/>
</dbReference>
<keyword evidence="9" id="KW-0456">Lyase</keyword>
<evidence type="ECO:0000313" key="11">
    <source>
        <dbReference type="Proteomes" id="UP001241092"/>
    </source>
</evidence>
<dbReference type="SUPFAM" id="SSF52096">
    <property type="entry name" value="ClpP/crotonase"/>
    <property type="match status" value="1"/>
</dbReference>
<evidence type="ECO:0000313" key="9">
    <source>
        <dbReference type="EMBL" id="BDY28919.1"/>
    </source>
</evidence>
<evidence type="ECO:0000256" key="5">
    <source>
        <dbReference type="ARBA" id="ARBA00023709"/>
    </source>
</evidence>
<dbReference type="Pfam" id="PF00378">
    <property type="entry name" value="ECH_1"/>
    <property type="match status" value="1"/>
</dbReference>
<dbReference type="PANTHER" id="PTHR11941:SF54">
    <property type="entry name" value="ENOYL-COA HYDRATASE, MITOCHONDRIAL"/>
    <property type="match status" value="1"/>
</dbReference>
<keyword evidence="3" id="KW-0276">Fatty acid metabolism</keyword>
<evidence type="ECO:0000256" key="2">
    <source>
        <dbReference type="ARBA" id="ARBA00005254"/>
    </source>
</evidence>
<reference evidence="8 10" key="1">
    <citation type="journal article" date="2019" name="Emerg. Microbes Infect.">
        <title>Comprehensive subspecies identification of 175 nontuberculous mycobacteria species based on 7547 genomic profiles.</title>
        <authorList>
            <person name="Matsumoto Y."/>
            <person name="Kinjo T."/>
            <person name="Motooka D."/>
            <person name="Nabeya D."/>
            <person name="Jung N."/>
            <person name="Uechi K."/>
            <person name="Horii T."/>
            <person name="Iida T."/>
            <person name="Fujita J."/>
            <person name="Nakamura S."/>
        </authorList>
    </citation>
    <scope>NUCLEOTIDE SEQUENCE [LARGE SCALE GENOMIC DNA]</scope>
    <source>
        <strain evidence="8 10">JCM 12375</strain>
    </source>
</reference>